<evidence type="ECO:0000313" key="2">
    <source>
        <dbReference type="EMBL" id="SBP67384.1"/>
    </source>
</evidence>
<name>A0A1A8BJL3_NOTKA</name>
<dbReference type="EMBL" id="HADZ01003443">
    <property type="protein sequence ID" value="SBP67384.1"/>
    <property type="molecule type" value="Transcribed_RNA"/>
</dbReference>
<feature type="non-terminal residue" evidence="2">
    <location>
        <position position="1"/>
    </location>
</feature>
<protein>
    <submittedName>
        <fullName evidence="2">Regulator of G-protein signalling 9 binding protein</fullName>
    </submittedName>
</protein>
<organism evidence="2">
    <name type="scientific">Nothobranchius kadleci</name>
    <name type="common">African annual killifish</name>
    <dbReference type="NCBI Taxonomy" id="1051664"/>
    <lineage>
        <taxon>Eukaryota</taxon>
        <taxon>Metazoa</taxon>
        <taxon>Chordata</taxon>
        <taxon>Craniata</taxon>
        <taxon>Vertebrata</taxon>
        <taxon>Euteleostomi</taxon>
        <taxon>Actinopterygii</taxon>
        <taxon>Neopterygii</taxon>
        <taxon>Teleostei</taxon>
        <taxon>Neoteleostei</taxon>
        <taxon>Acanthomorphata</taxon>
        <taxon>Ovalentaria</taxon>
        <taxon>Atherinomorphae</taxon>
        <taxon>Cyprinodontiformes</taxon>
        <taxon>Nothobranchiidae</taxon>
        <taxon>Nothobranchius</taxon>
    </lineage>
</organism>
<gene>
    <name evidence="2" type="primary">RGS9BP</name>
</gene>
<proteinExistence type="predicted"/>
<evidence type="ECO:0000256" key="1">
    <source>
        <dbReference type="SAM" id="Phobius"/>
    </source>
</evidence>
<accession>A0A1A8BJL3</accession>
<keyword evidence="1" id="KW-0472">Membrane</keyword>
<dbReference type="AlphaFoldDB" id="A0A1A8BJL3"/>
<feature type="transmembrane region" description="Helical" evidence="1">
    <location>
        <begin position="17"/>
        <end position="38"/>
    </location>
</feature>
<reference evidence="2" key="2">
    <citation type="submission" date="2016-06" db="EMBL/GenBank/DDBJ databases">
        <title>The genome of a short-lived fish provides insights into sex chromosome evolution and the genetic control of aging.</title>
        <authorList>
            <person name="Reichwald K."/>
            <person name="Felder M."/>
            <person name="Petzold A."/>
            <person name="Koch P."/>
            <person name="Groth M."/>
            <person name="Platzer M."/>
        </authorList>
    </citation>
    <scope>NUCLEOTIDE SEQUENCE</scope>
    <source>
        <tissue evidence="2">Brain</tissue>
    </source>
</reference>
<sequence length="39" mass="4286">AWPQTPASLPAEPCFCALIAVCCYFSGSHFICLCFPFLM</sequence>
<keyword evidence="1" id="KW-1133">Transmembrane helix</keyword>
<keyword evidence="1" id="KW-0812">Transmembrane</keyword>
<reference evidence="2" key="1">
    <citation type="submission" date="2016-05" db="EMBL/GenBank/DDBJ databases">
        <authorList>
            <person name="Lavstsen T."/>
            <person name="Jespersen J.S."/>
        </authorList>
    </citation>
    <scope>NUCLEOTIDE SEQUENCE</scope>
    <source>
        <tissue evidence="2">Brain</tissue>
    </source>
</reference>
<feature type="non-terminal residue" evidence="2">
    <location>
        <position position="39"/>
    </location>
</feature>